<gene>
    <name evidence="10" type="ORF">PYS61_05870</name>
</gene>
<evidence type="ECO:0000256" key="3">
    <source>
        <dbReference type="ARBA" id="ARBA00022496"/>
    </source>
</evidence>
<evidence type="ECO:0000256" key="7">
    <source>
        <dbReference type="ARBA" id="ARBA00023065"/>
    </source>
</evidence>
<dbReference type="SUPFAM" id="SSF52540">
    <property type="entry name" value="P-loop containing nucleoside triphosphate hydrolases"/>
    <property type="match status" value="1"/>
</dbReference>
<dbReference type="CDD" id="cd03259">
    <property type="entry name" value="ABC_Carb_Solutes_like"/>
    <property type="match status" value="1"/>
</dbReference>
<keyword evidence="5 10" id="KW-0067">ATP-binding</keyword>
<evidence type="ECO:0000256" key="1">
    <source>
        <dbReference type="ARBA" id="ARBA00022448"/>
    </source>
</evidence>
<keyword evidence="3" id="KW-0410">Iron transport</keyword>
<evidence type="ECO:0000256" key="5">
    <source>
        <dbReference type="ARBA" id="ARBA00022840"/>
    </source>
</evidence>
<evidence type="ECO:0000256" key="8">
    <source>
        <dbReference type="ARBA" id="ARBA00023136"/>
    </source>
</evidence>
<dbReference type="EMBL" id="CP118868">
    <property type="protein sequence ID" value="WEG35452.1"/>
    <property type="molecule type" value="Genomic_DNA"/>
</dbReference>
<reference evidence="10 11" key="1">
    <citation type="submission" date="2023-02" db="EMBL/GenBank/DDBJ databases">
        <title>Novel Oscillospiraceae bacterial genomes.</title>
        <authorList>
            <person name="Srinivasan S."/>
            <person name="Austin M.N."/>
            <person name="Fiedler T.L."/>
            <person name="Strenk S.M."/>
            <person name="Agnew K.J."/>
            <person name="Nagana Gowda G.A."/>
            <person name="Raftery D."/>
            <person name="Beamer M.A."/>
            <person name="Achilles S.L."/>
            <person name="Wiesenfeld H.C."/>
            <person name="Fredricks D.N."/>
            <person name="Hillier S.L."/>
        </authorList>
    </citation>
    <scope>NUCLEOTIDE SEQUENCE [LARGE SCALE GENOMIC DNA]</scope>
    <source>
        <strain evidence="10 11">CHIC02 1186E3-8</strain>
    </source>
</reference>
<dbReference type="Pfam" id="PF00005">
    <property type="entry name" value="ABC_tran"/>
    <property type="match status" value="1"/>
</dbReference>
<dbReference type="PANTHER" id="PTHR42781:SF4">
    <property type="entry name" value="SPERMIDINE_PUTRESCINE IMPORT ATP-BINDING PROTEIN POTA"/>
    <property type="match status" value="1"/>
</dbReference>
<evidence type="ECO:0000259" key="9">
    <source>
        <dbReference type="SMART" id="SM00382"/>
    </source>
</evidence>
<evidence type="ECO:0000256" key="4">
    <source>
        <dbReference type="ARBA" id="ARBA00022741"/>
    </source>
</evidence>
<organism evidence="10 11">
    <name type="scientific">Amygdalobacter indicium</name>
    <dbReference type="NCBI Taxonomy" id="3029272"/>
    <lineage>
        <taxon>Bacteria</taxon>
        <taxon>Bacillati</taxon>
        <taxon>Bacillota</taxon>
        <taxon>Clostridia</taxon>
        <taxon>Eubacteriales</taxon>
        <taxon>Oscillospiraceae</taxon>
        <taxon>Amygdalobacter</taxon>
    </lineage>
</organism>
<dbReference type="InterPro" id="IPR015853">
    <property type="entry name" value="ABC_transpr_FbpC"/>
</dbReference>
<dbReference type="SMART" id="SM00382">
    <property type="entry name" value="AAA"/>
    <property type="match status" value="1"/>
</dbReference>
<proteinExistence type="predicted"/>
<dbReference type="GO" id="GO:0005524">
    <property type="term" value="F:ATP binding"/>
    <property type="evidence" value="ECO:0007669"/>
    <property type="project" value="UniProtKB-KW"/>
</dbReference>
<dbReference type="SUPFAM" id="SSF50331">
    <property type="entry name" value="MOP-like"/>
    <property type="match status" value="1"/>
</dbReference>
<dbReference type="InterPro" id="IPR027417">
    <property type="entry name" value="P-loop_NTPase"/>
</dbReference>
<sequence length="364" mass="41051">MASVSFENVSFNYGDKTIFHNLSLNVKDGEIMGIVGPSSCGKTTLIRCLAGLLNPTAGEIKIDEQVVFSKSKRICIKPEKRNIGMVFQDYAVWPHMSVRKNIEYPLIKHKIKADTRSKIIEHALQQVRMQSYANYMPVQLSGGQQQRVAIARALVGSRDLIIMDEPITNLDAKLREEMIGEIRQIQRDSGTTIIYITHDQEAALKLCDRIAIMQKDGQIVQIAGDEEIIKKPANRFVFEFIGVSNFIPLKIAADKVYILNGQQEILWKDAPMDKIKNQCQSSLIDMGIRPLDIIFDTESEIKAVIKSAVFLGNQFNYFVQLGNLELRVQLNALDAIKQKVYQEGDFVGLRFCQAVYYAAAVKTD</sequence>
<evidence type="ECO:0000313" key="11">
    <source>
        <dbReference type="Proteomes" id="UP001220478"/>
    </source>
</evidence>
<evidence type="ECO:0000256" key="6">
    <source>
        <dbReference type="ARBA" id="ARBA00023004"/>
    </source>
</evidence>
<dbReference type="InterPro" id="IPR017871">
    <property type="entry name" value="ABC_transporter-like_CS"/>
</dbReference>
<dbReference type="PANTHER" id="PTHR42781">
    <property type="entry name" value="SPERMIDINE/PUTRESCINE IMPORT ATP-BINDING PROTEIN POTA"/>
    <property type="match status" value="1"/>
</dbReference>
<dbReference type="InterPro" id="IPR013611">
    <property type="entry name" value="Transp-assoc_OB_typ2"/>
</dbReference>
<name>A0ABY8C4E0_9FIRM</name>
<keyword evidence="1" id="KW-0813">Transport</keyword>
<evidence type="ECO:0000313" key="10">
    <source>
        <dbReference type="EMBL" id="WEG35452.1"/>
    </source>
</evidence>
<keyword evidence="4" id="KW-0547">Nucleotide-binding</keyword>
<evidence type="ECO:0000256" key="2">
    <source>
        <dbReference type="ARBA" id="ARBA00022475"/>
    </source>
</evidence>
<protein>
    <submittedName>
        <fullName evidence="10">ABC transporter ATP-binding protein</fullName>
    </submittedName>
</protein>
<keyword evidence="6" id="KW-0408">Iron</keyword>
<keyword evidence="7" id="KW-0406">Ion transport</keyword>
<dbReference type="PROSITE" id="PS00211">
    <property type="entry name" value="ABC_TRANSPORTER_1"/>
    <property type="match status" value="1"/>
</dbReference>
<dbReference type="InterPro" id="IPR003593">
    <property type="entry name" value="AAA+_ATPase"/>
</dbReference>
<keyword evidence="8" id="KW-0472">Membrane</keyword>
<accession>A0ABY8C4E0</accession>
<dbReference type="InterPro" id="IPR008995">
    <property type="entry name" value="Mo/tungstate-bd_C_term_dom"/>
</dbReference>
<dbReference type="InterPro" id="IPR003439">
    <property type="entry name" value="ABC_transporter-like_ATP-bd"/>
</dbReference>
<dbReference type="Pfam" id="PF08402">
    <property type="entry name" value="TOBE_2"/>
    <property type="match status" value="1"/>
</dbReference>
<keyword evidence="11" id="KW-1185">Reference proteome</keyword>
<keyword evidence="2" id="KW-1003">Cell membrane</keyword>
<dbReference type="Proteomes" id="UP001220478">
    <property type="component" value="Chromosome"/>
</dbReference>
<dbReference type="Gene3D" id="2.40.50.100">
    <property type="match status" value="1"/>
</dbReference>
<dbReference type="InterPro" id="IPR050093">
    <property type="entry name" value="ABC_SmlMolc_Importer"/>
</dbReference>
<dbReference type="RefSeq" id="WP_315571559.1">
    <property type="nucleotide sequence ID" value="NZ_CP118868.1"/>
</dbReference>
<dbReference type="Gene3D" id="3.40.50.300">
    <property type="entry name" value="P-loop containing nucleotide triphosphate hydrolases"/>
    <property type="match status" value="1"/>
</dbReference>
<feature type="domain" description="AAA+ ATPase" evidence="9">
    <location>
        <begin position="28"/>
        <end position="217"/>
    </location>
</feature>